<keyword evidence="7" id="KW-1133">Transmembrane helix</keyword>
<evidence type="ECO:0000313" key="10">
    <source>
        <dbReference type="Proteomes" id="UP001163387"/>
    </source>
</evidence>
<evidence type="ECO:0000313" key="9">
    <source>
        <dbReference type="EMBL" id="BDT05152.1"/>
    </source>
</evidence>
<organism evidence="9 10">
    <name type="scientific">Spiroplasma ixodetis</name>
    <dbReference type="NCBI Taxonomy" id="2141"/>
    <lineage>
        <taxon>Bacteria</taxon>
        <taxon>Bacillati</taxon>
        <taxon>Mycoplasmatota</taxon>
        <taxon>Mollicutes</taxon>
        <taxon>Entomoplasmatales</taxon>
        <taxon>Spiroplasmataceae</taxon>
        <taxon>Spiroplasma</taxon>
    </lineage>
</organism>
<evidence type="ECO:0000256" key="5">
    <source>
        <dbReference type="ARBA" id="ARBA00022840"/>
    </source>
</evidence>
<keyword evidence="7" id="KW-0472">Membrane</keyword>
<gene>
    <name evidence="9" type="ORF">SHM_27980</name>
</gene>
<dbReference type="PANTHER" id="PTHR11136:SF0">
    <property type="entry name" value="DIHYDROFOLATE SYNTHETASE-RELATED"/>
    <property type="match status" value="1"/>
</dbReference>
<dbReference type="Proteomes" id="UP001163387">
    <property type="component" value="Chromosome"/>
</dbReference>
<dbReference type="NCBIfam" id="TIGR01499">
    <property type="entry name" value="folC"/>
    <property type="match status" value="1"/>
</dbReference>
<comment type="similarity">
    <text evidence="1">Belongs to the folylpolyglutamate synthase family.</text>
</comment>
<dbReference type="InterPro" id="IPR036615">
    <property type="entry name" value="Mur_ligase_C_dom_sf"/>
</dbReference>
<dbReference type="PANTHER" id="PTHR11136">
    <property type="entry name" value="FOLYLPOLYGLUTAMATE SYNTHASE-RELATED"/>
    <property type="match status" value="1"/>
</dbReference>
<evidence type="ECO:0000256" key="2">
    <source>
        <dbReference type="ARBA" id="ARBA00022598"/>
    </source>
</evidence>
<dbReference type="SUPFAM" id="SSF53623">
    <property type="entry name" value="MurD-like peptide ligases, catalytic domain"/>
    <property type="match status" value="1"/>
</dbReference>
<keyword evidence="7" id="KW-0812">Transmembrane</keyword>
<feature type="transmembrane region" description="Helical" evidence="7">
    <location>
        <begin position="344"/>
        <end position="361"/>
    </location>
</feature>
<evidence type="ECO:0000256" key="6">
    <source>
        <dbReference type="ARBA" id="ARBA00022842"/>
    </source>
</evidence>
<evidence type="ECO:0000256" key="7">
    <source>
        <dbReference type="SAM" id="Phobius"/>
    </source>
</evidence>
<keyword evidence="6" id="KW-0460">Magnesium</keyword>
<evidence type="ECO:0000256" key="3">
    <source>
        <dbReference type="ARBA" id="ARBA00022723"/>
    </source>
</evidence>
<name>A0ABM8BZ28_9MOLU</name>
<keyword evidence="3" id="KW-0479">Metal-binding</keyword>
<keyword evidence="10" id="KW-1185">Reference proteome</keyword>
<evidence type="ECO:0000256" key="1">
    <source>
        <dbReference type="ARBA" id="ARBA00008276"/>
    </source>
</evidence>
<dbReference type="InterPro" id="IPR001645">
    <property type="entry name" value="Folylpolyglutamate_synth"/>
</dbReference>
<dbReference type="Gene3D" id="3.40.1190.10">
    <property type="entry name" value="Mur-like, catalytic domain"/>
    <property type="match status" value="1"/>
</dbReference>
<dbReference type="InterPro" id="IPR018109">
    <property type="entry name" value="Folylpolyglutamate_synth_CS"/>
</dbReference>
<evidence type="ECO:0000259" key="8">
    <source>
        <dbReference type="Pfam" id="PF08245"/>
    </source>
</evidence>
<dbReference type="EMBL" id="AP026933">
    <property type="protein sequence ID" value="BDT05152.1"/>
    <property type="molecule type" value="Genomic_DNA"/>
</dbReference>
<keyword evidence="4" id="KW-0547">Nucleotide-binding</keyword>
<reference evidence="9 10" key="1">
    <citation type="journal article" date="2022" name="Front. Microbiol.">
        <title>Male-killing mechanisms vary between Spiroplasma species.</title>
        <authorList>
            <person name="Arai H."/>
            <person name="Inoue M."/>
            <person name="Kageyama D."/>
        </authorList>
    </citation>
    <scope>NUCLEOTIDE SEQUENCE [LARGE SCALE GENOMIC DNA]</scope>
    <source>
        <strain evidence="10">sHm</strain>
    </source>
</reference>
<sequence length="374" mass="43091">MNEEFFKKISKYSNKDCLKKLKIITPKYLNNNIKYIHVTGTNGKGSVSRLIFAILSQTLKQKIGLFTSPHIEFVNERIIVNDRMISNQDLVRIRDLIFDDIEYYQLGFFGILTLIALIYFQEQNVQWAIIEVGIGGKIDPTNIIDATYAIITSIGKDHQDRLGKTTSEILHQKLGIVKSTTKNLFISGNLNNKLKKQIDMEGCKPIYSPRLINEPYYQENKELVLTVISKTFLEINIKQALKIINNTNIRLRFEKYQINDKIIYFDAAHNIDGIKALIKTLKINKIIPQQIIFSCLKNKYPQKLISCLKKVSDNIIICSNNNLNSITGEFFDYQKMIKCSPHKIILITGSCYFLADVYNYLRTKKIIMIKKGGN</sequence>
<dbReference type="InterPro" id="IPR036565">
    <property type="entry name" value="Mur-like_cat_sf"/>
</dbReference>
<keyword evidence="2" id="KW-0436">Ligase</keyword>
<dbReference type="Pfam" id="PF08245">
    <property type="entry name" value="Mur_ligase_M"/>
    <property type="match status" value="1"/>
</dbReference>
<dbReference type="SUPFAM" id="SSF53244">
    <property type="entry name" value="MurD-like peptide ligases, peptide-binding domain"/>
    <property type="match status" value="1"/>
</dbReference>
<feature type="domain" description="Mur ligase central" evidence="8">
    <location>
        <begin position="38"/>
        <end position="204"/>
    </location>
</feature>
<evidence type="ECO:0000256" key="4">
    <source>
        <dbReference type="ARBA" id="ARBA00022741"/>
    </source>
</evidence>
<dbReference type="InterPro" id="IPR013221">
    <property type="entry name" value="Mur_ligase_cen"/>
</dbReference>
<accession>A0ABM8BZ28</accession>
<dbReference type="RefSeq" id="WP_281748708.1">
    <property type="nucleotide sequence ID" value="NZ_AP026933.1"/>
</dbReference>
<dbReference type="Gene3D" id="3.90.190.20">
    <property type="entry name" value="Mur ligase, C-terminal domain"/>
    <property type="match status" value="1"/>
</dbReference>
<protein>
    <submittedName>
        <fullName evidence="9">Dihydrofolate synthase</fullName>
    </submittedName>
</protein>
<dbReference type="PROSITE" id="PS01012">
    <property type="entry name" value="FOLYLPOLYGLU_SYNT_2"/>
    <property type="match status" value="1"/>
</dbReference>
<proteinExistence type="inferred from homology"/>
<keyword evidence="5" id="KW-0067">ATP-binding</keyword>